<dbReference type="AlphaFoldDB" id="A0A7Y6NQD5"/>
<dbReference type="GO" id="GO:0016491">
    <property type="term" value="F:oxidoreductase activity"/>
    <property type="evidence" value="ECO:0007669"/>
    <property type="project" value="UniProtKB-KW"/>
</dbReference>
<dbReference type="EMBL" id="JABWMJ010000007">
    <property type="protein sequence ID" value="NUZ07334.1"/>
    <property type="molecule type" value="Genomic_DNA"/>
</dbReference>
<reference evidence="5 6" key="1">
    <citation type="submission" date="2020-06" db="EMBL/GenBank/DDBJ databases">
        <title>Schlegella sp. ID0723 isolated from air conditioner.</title>
        <authorList>
            <person name="Kim D.Y."/>
            <person name="Kim D.-U."/>
        </authorList>
    </citation>
    <scope>NUCLEOTIDE SEQUENCE [LARGE SCALE GENOMIC DNA]</scope>
    <source>
        <strain evidence="5 6">ID0723</strain>
    </source>
</reference>
<dbReference type="PANTHER" id="PTHR44196:SF1">
    <property type="entry name" value="DEHYDROGENASE_REDUCTASE SDR FAMILY MEMBER 7B"/>
    <property type="match status" value="1"/>
</dbReference>
<organism evidence="5 6">
    <name type="scientific">Piscinibacter koreensis</name>
    <dbReference type="NCBI Taxonomy" id="2742824"/>
    <lineage>
        <taxon>Bacteria</taxon>
        <taxon>Pseudomonadati</taxon>
        <taxon>Pseudomonadota</taxon>
        <taxon>Betaproteobacteria</taxon>
        <taxon>Burkholderiales</taxon>
        <taxon>Sphaerotilaceae</taxon>
        <taxon>Piscinibacter</taxon>
    </lineage>
</organism>
<evidence type="ECO:0000313" key="5">
    <source>
        <dbReference type="EMBL" id="NUZ07334.1"/>
    </source>
</evidence>
<gene>
    <name evidence="5" type="ORF">HQN59_16345</name>
</gene>
<dbReference type="SUPFAM" id="SSF51735">
    <property type="entry name" value="NAD(P)-binding Rossmann-fold domains"/>
    <property type="match status" value="1"/>
</dbReference>
<keyword evidence="6" id="KW-1185">Reference proteome</keyword>
<proteinExistence type="inferred from homology"/>
<comment type="caution">
    <text evidence="5">The sequence shown here is derived from an EMBL/GenBank/DDBJ whole genome shotgun (WGS) entry which is preliminary data.</text>
</comment>
<dbReference type="NCBIfam" id="NF004792">
    <property type="entry name" value="PRK06139.1"/>
    <property type="match status" value="1"/>
</dbReference>
<keyword evidence="4" id="KW-1133">Transmembrane helix</keyword>
<dbReference type="Pfam" id="PF00106">
    <property type="entry name" value="adh_short"/>
    <property type="match status" value="1"/>
</dbReference>
<dbReference type="Proteomes" id="UP000529637">
    <property type="component" value="Unassembled WGS sequence"/>
</dbReference>
<evidence type="ECO:0000256" key="3">
    <source>
        <dbReference type="RuleBase" id="RU000363"/>
    </source>
</evidence>
<feature type="transmembrane region" description="Helical" evidence="4">
    <location>
        <begin position="319"/>
        <end position="339"/>
    </location>
</feature>
<keyword evidence="4" id="KW-0812">Transmembrane</keyword>
<accession>A0A7Y6NQD5</accession>
<evidence type="ECO:0000313" key="6">
    <source>
        <dbReference type="Proteomes" id="UP000529637"/>
    </source>
</evidence>
<keyword evidence="2" id="KW-0560">Oxidoreductase</keyword>
<dbReference type="PANTHER" id="PTHR44196">
    <property type="entry name" value="DEHYDROGENASE/REDUCTASE SDR FAMILY MEMBER 7B"/>
    <property type="match status" value="1"/>
</dbReference>
<dbReference type="PROSITE" id="PS00061">
    <property type="entry name" value="ADH_SHORT"/>
    <property type="match status" value="1"/>
</dbReference>
<comment type="similarity">
    <text evidence="1 3">Belongs to the short-chain dehydrogenases/reductases (SDR) family.</text>
</comment>
<dbReference type="RefSeq" id="WP_176070178.1">
    <property type="nucleotide sequence ID" value="NZ_JABWMJ010000007.1"/>
</dbReference>
<evidence type="ECO:0000256" key="2">
    <source>
        <dbReference type="ARBA" id="ARBA00023002"/>
    </source>
</evidence>
<dbReference type="InterPro" id="IPR002347">
    <property type="entry name" value="SDR_fam"/>
</dbReference>
<evidence type="ECO:0000256" key="1">
    <source>
        <dbReference type="ARBA" id="ARBA00006484"/>
    </source>
</evidence>
<dbReference type="GO" id="GO:0016020">
    <property type="term" value="C:membrane"/>
    <property type="evidence" value="ECO:0007669"/>
    <property type="project" value="TreeGrafter"/>
</dbReference>
<evidence type="ECO:0000256" key="4">
    <source>
        <dbReference type="SAM" id="Phobius"/>
    </source>
</evidence>
<protein>
    <submittedName>
        <fullName evidence="5">SDR family oxidoreductase</fullName>
    </submittedName>
</protein>
<sequence>MGSTSSRANTGSTKGNGIRPRFERRPVVVILGASSGIGRASAHAFAHAGADVVLAARSAEALEDVARECRELGASASVVRTDATDAAAVRALADTAVLRHGRIDVWINMVGTGAVGRFDRTPIDAHRRVIESNLVGGFNGAHAALPHLRHQRRGTLIQMISVGAWTPLPYATAYTASKFGLHGFVQALRAEVADIPGVHVCAVYPTVVDTPGLSHGANYSGHELQPGGPKLDPREVARAIVRLAREPRPTLTLGASAWPSRIAHALAPNLTARMLRLLLGRSLRKSPPTAATAGNLFAPSVGHGVDGGLRAPSVAASRGAAGGVALLAGGLALGCWLALGGTRGGRGSG</sequence>
<keyword evidence="4" id="KW-0472">Membrane</keyword>
<dbReference type="InterPro" id="IPR020904">
    <property type="entry name" value="Sc_DH/Rdtase_CS"/>
</dbReference>
<dbReference type="InterPro" id="IPR036291">
    <property type="entry name" value="NAD(P)-bd_dom_sf"/>
</dbReference>
<dbReference type="PRINTS" id="PR00080">
    <property type="entry name" value="SDRFAMILY"/>
</dbReference>
<name>A0A7Y6NQD5_9BURK</name>
<dbReference type="Gene3D" id="3.40.50.720">
    <property type="entry name" value="NAD(P)-binding Rossmann-like Domain"/>
    <property type="match status" value="1"/>
</dbReference>
<dbReference type="PRINTS" id="PR00081">
    <property type="entry name" value="GDHRDH"/>
</dbReference>